<dbReference type="InterPro" id="IPR035965">
    <property type="entry name" value="PAS-like_dom_sf"/>
</dbReference>
<dbReference type="AlphaFoldDB" id="A0A4Q0Y9N7"/>
<name>A0A4Q0Y9N7_9BACT</name>
<dbReference type="EMBL" id="PDKJ01000011">
    <property type="protein sequence ID" value="RXJ66987.1"/>
    <property type="molecule type" value="Genomic_DNA"/>
</dbReference>
<dbReference type="NCBIfam" id="TIGR00254">
    <property type="entry name" value="GGDEF"/>
    <property type="match status" value="1"/>
</dbReference>
<dbReference type="PROSITE" id="PS50110">
    <property type="entry name" value="RESPONSE_REGULATORY"/>
    <property type="match status" value="1"/>
</dbReference>
<dbReference type="FunFam" id="3.30.70.270:FF:000001">
    <property type="entry name" value="Diguanylate cyclase domain protein"/>
    <property type="match status" value="1"/>
</dbReference>
<keyword evidence="1" id="KW-0597">Phosphoprotein</keyword>
<evidence type="ECO:0008006" key="7">
    <source>
        <dbReference type="Google" id="ProtNLM"/>
    </source>
</evidence>
<dbReference type="InterPro" id="IPR001789">
    <property type="entry name" value="Sig_transdc_resp-reg_receiver"/>
</dbReference>
<dbReference type="SUPFAM" id="SSF52172">
    <property type="entry name" value="CheY-like"/>
    <property type="match status" value="1"/>
</dbReference>
<dbReference type="PROSITE" id="PS50112">
    <property type="entry name" value="PAS"/>
    <property type="match status" value="1"/>
</dbReference>
<dbReference type="InterPro" id="IPR011006">
    <property type="entry name" value="CheY-like_superfamily"/>
</dbReference>
<evidence type="ECO:0000259" key="4">
    <source>
        <dbReference type="PROSITE" id="PS50887"/>
    </source>
</evidence>
<evidence type="ECO:0000259" key="2">
    <source>
        <dbReference type="PROSITE" id="PS50110"/>
    </source>
</evidence>
<feature type="domain" description="PAS" evidence="3">
    <location>
        <begin position="136"/>
        <end position="205"/>
    </location>
</feature>
<dbReference type="InterPro" id="IPR000014">
    <property type="entry name" value="PAS"/>
</dbReference>
<dbReference type="Pfam" id="PF08447">
    <property type="entry name" value="PAS_3"/>
    <property type="match status" value="1"/>
</dbReference>
<dbReference type="CDD" id="cd01949">
    <property type="entry name" value="GGDEF"/>
    <property type="match status" value="1"/>
</dbReference>
<dbReference type="Gene3D" id="3.30.70.270">
    <property type="match status" value="1"/>
</dbReference>
<evidence type="ECO:0000259" key="3">
    <source>
        <dbReference type="PROSITE" id="PS50112"/>
    </source>
</evidence>
<reference evidence="5 6" key="1">
    <citation type="submission" date="2017-10" db="EMBL/GenBank/DDBJ databases">
        <title>Genomics of the genus Arcobacter.</title>
        <authorList>
            <person name="Perez-Cataluna A."/>
            <person name="Figueras M.J."/>
        </authorList>
    </citation>
    <scope>NUCLEOTIDE SEQUENCE [LARGE SCALE GENOMIC DNA]</scope>
    <source>
        <strain evidence="5 6">CECT 8993</strain>
    </source>
</reference>
<protein>
    <recommendedName>
        <fullName evidence="7">REC domain-containing diguanylate cyclase</fullName>
    </recommendedName>
</protein>
<organism evidence="5 6">
    <name type="scientific">Halarcobacter ebronensis</name>
    <dbReference type="NCBI Taxonomy" id="1462615"/>
    <lineage>
        <taxon>Bacteria</taxon>
        <taxon>Pseudomonadati</taxon>
        <taxon>Campylobacterota</taxon>
        <taxon>Epsilonproteobacteria</taxon>
        <taxon>Campylobacterales</taxon>
        <taxon>Arcobacteraceae</taxon>
        <taxon>Halarcobacter</taxon>
    </lineage>
</organism>
<dbReference type="SUPFAM" id="SSF55073">
    <property type="entry name" value="Nucleotide cyclase"/>
    <property type="match status" value="1"/>
</dbReference>
<dbReference type="Gene3D" id="3.30.450.20">
    <property type="entry name" value="PAS domain"/>
    <property type="match status" value="1"/>
</dbReference>
<dbReference type="PROSITE" id="PS50887">
    <property type="entry name" value="GGDEF"/>
    <property type="match status" value="1"/>
</dbReference>
<accession>A0A4Q0Y9N7</accession>
<dbReference type="SMART" id="SM00448">
    <property type="entry name" value="REC"/>
    <property type="match status" value="1"/>
</dbReference>
<sequence>MKEINKDILKNATILYVEDEELIRDEVEYFLSKYVKKLYTAANGEEGLKLFDEVKPDIVITDIQMPVMSGLEMIKSMNRRGLSIIVTTAYSDIDFFLEAIELKVDKFMIKPIDLGELLSTISDFLNTSSLQNRLFENEKLLDIINENVLISITDKEGVIVDVSSAFCHFVGYEKSELIGKTHKILKHEDNPDSLYRHMWDTIKAGNIFKAEIKNKCRGDKVSWSKITITPILKNGEIENYIAIRQDITNKKRLEELSIHDDMTGLYNRRFLNTMIDKELRRIKREDSTLSLLTIDVDYFKKYNDTYGHPSGDVVLSEIAKVLKSHTKRATDFAFRMGGEEFAILFSDMDIDKALEYAKHIIKSIEDLKIEHKGSACSNYVTISGGLIVQSSQYLENFKDLYKYSDEALYKAKTDGKNQVVLSDKSQ</sequence>
<dbReference type="Pfam" id="PF00072">
    <property type="entry name" value="Response_reg"/>
    <property type="match status" value="1"/>
</dbReference>
<dbReference type="GO" id="GO:0003824">
    <property type="term" value="F:catalytic activity"/>
    <property type="evidence" value="ECO:0007669"/>
    <property type="project" value="UniProtKB-ARBA"/>
</dbReference>
<dbReference type="RefSeq" id="WP_128982321.1">
    <property type="nucleotide sequence ID" value="NZ_PDKJ01000011.1"/>
</dbReference>
<dbReference type="SMART" id="SM00267">
    <property type="entry name" value="GGDEF"/>
    <property type="match status" value="1"/>
</dbReference>
<dbReference type="Gene3D" id="3.40.50.2300">
    <property type="match status" value="1"/>
</dbReference>
<evidence type="ECO:0000313" key="5">
    <source>
        <dbReference type="EMBL" id="RXJ66987.1"/>
    </source>
</evidence>
<dbReference type="PANTHER" id="PTHR46663:SF2">
    <property type="entry name" value="GGDEF DOMAIN-CONTAINING PROTEIN"/>
    <property type="match status" value="1"/>
</dbReference>
<dbReference type="CDD" id="cd00130">
    <property type="entry name" value="PAS"/>
    <property type="match status" value="1"/>
</dbReference>
<dbReference type="PANTHER" id="PTHR46663">
    <property type="entry name" value="DIGUANYLATE CYCLASE DGCT-RELATED"/>
    <property type="match status" value="1"/>
</dbReference>
<gene>
    <name evidence="5" type="ORF">CRV08_11690</name>
</gene>
<evidence type="ECO:0000313" key="6">
    <source>
        <dbReference type="Proteomes" id="UP000290172"/>
    </source>
</evidence>
<proteinExistence type="predicted"/>
<dbReference type="NCBIfam" id="TIGR00229">
    <property type="entry name" value="sensory_box"/>
    <property type="match status" value="1"/>
</dbReference>
<feature type="domain" description="Response regulatory" evidence="2">
    <location>
        <begin position="13"/>
        <end position="125"/>
    </location>
</feature>
<dbReference type="InterPro" id="IPR052163">
    <property type="entry name" value="DGC-Regulatory_Protein"/>
</dbReference>
<dbReference type="CDD" id="cd17536">
    <property type="entry name" value="REC_YesN-like"/>
    <property type="match status" value="1"/>
</dbReference>
<dbReference type="Proteomes" id="UP000290172">
    <property type="component" value="Unassembled WGS sequence"/>
</dbReference>
<dbReference type="InterPro" id="IPR029787">
    <property type="entry name" value="Nucleotide_cyclase"/>
</dbReference>
<comment type="caution">
    <text evidence="5">The sequence shown here is derived from an EMBL/GenBank/DDBJ whole genome shotgun (WGS) entry which is preliminary data.</text>
</comment>
<dbReference type="Pfam" id="PF00990">
    <property type="entry name" value="GGDEF"/>
    <property type="match status" value="1"/>
</dbReference>
<dbReference type="InterPro" id="IPR043128">
    <property type="entry name" value="Rev_trsase/Diguanyl_cyclase"/>
</dbReference>
<evidence type="ECO:0000256" key="1">
    <source>
        <dbReference type="PROSITE-ProRule" id="PRU00169"/>
    </source>
</evidence>
<dbReference type="SUPFAM" id="SSF55785">
    <property type="entry name" value="PYP-like sensor domain (PAS domain)"/>
    <property type="match status" value="1"/>
</dbReference>
<dbReference type="GO" id="GO:0000160">
    <property type="term" value="P:phosphorelay signal transduction system"/>
    <property type="evidence" value="ECO:0007669"/>
    <property type="project" value="InterPro"/>
</dbReference>
<dbReference type="InterPro" id="IPR000160">
    <property type="entry name" value="GGDEF_dom"/>
</dbReference>
<dbReference type="InterPro" id="IPR013655">
    <property type="entry name" value="PAS_fold_3"/>
</dbReference>
<feature type="domain" description="GGDEF" evidence="4">
    <location>
        <begin position="287"/>
        <end position="424"/>
    </location>
</feature>
<feature type="modified residue" description="4-aspartylphosphate" evidence="1">
    <location>
        <position position="62"/>
    </location>
</feature>